<name>A0A7J8GAS0_ROUAE</name>
<sequence length="144" mass="16173">MTRTGYSRLGAVLTPSEFLLAKSGDVFGFQNLGNATGMQWVEAKNAAKHPATHSMVPYERDLSRKSTVPRLRSFHPDYRGDQHHTPHPAGARANLWHRSASIIPQQHLPTNTPGSGSRKTRRIRARRTTGRRETAQTRLNKLAR</sequence>
<reference evidence="2 3" key="1">
    <citation type="journal article" date="2020" name="Nature">
        <title>Six reference-quality genomes reveal evolution of bat adaptations.</title>
        <authorList>
            <person name="Jebb D."/>
            <person name="Huang Z."/>
            <person name="Pippel M."/>
            <person name="Hughes G.M."/>
            <person name="Lavrichenko K."/>
            <person name="Devanna P."/>
            <person name="Winkler S."/>
            <person name="Jermiin L.S."/>
            <person name="Skirmuntt E.C."/>
            <person name="Katzourakis A."/>
            <person name="Burkitt-Gray L."/>
            <person name="Ray D.A."/>
            <person name="Sullivan K.A.M."/>
            <person name="Roscito J.G."/>
            <person name="Kirilenko B.M."/>
            <person name="Davalos L.M."/>
            <person name="Corthals A.P."/>
            <person name="Power M.L."/>
            <person name="Jones G."/>
            <person name="Ransome R.D."/>
            <person name="Dechmann D.K.N."/>
            <person name="Locatelli A.G."/>
            <person name="Puechmaille S.J."/>
            <person name="Fedrigo O."/>
            <person name="Jarvis E.D."/>
            <person name="Hiller M."/>
            <person name="Vernes S.C."/>
            <person name="Myers E.W."/>
            <person name="Teeling E.C."/>
        </authorList>
    </citation>
    <scope>NUCLEOTIDE SEQUENCE [LARGE SCALE GENOMIC DNA]</scope>
    <source>
        <strain evidence="2">MRouAeg1</strain>
        <tissue evidence="2">Muscle</tissue>
    </source>
</reference>
<evidence type="ECO:0000313" key="2">
    <source>
        <dbReference type="EMBL" id="KAF6457194.1"/>
    </source>
</evidence>
<protein>
    <submittedName>
        <fullName evidence="2">Uncharacterized protein</fullName>
    </submittedName>
</protein>
<proteinExistence type="predicted"/>
<gene>
    <name evidence="2" type="ORF">HJG63_011727</name>
</gene>
<accession>A0A7J8GAS0</accession>
<organism evidence="2 3">
    <name type="scientific">Rousettus aegyptiacus</name>
    <name type="common">Egyptian fruit bat</name>
    <name type="synonym">Pteropus aegyptiacus</name>
    <dbReference type="NCBI Taxonomy" id="9407"/>
    <lineage>
        <taxon>Eukaryota</taxon>
        <taxon>Metazoa</taxon>
        <taxon>Chordata</taxon>
        <taxon>Craniata</taxon>
        <taxon>Vertebrata</taxon>
        <taxon>Euteleostomi</taxon>
        <taxon>Mammalia</taxon>
        <taxon>Eutheria</taxon>
        <taxon>Laurasiatheria</taxon>
        <taxon>Chiroptera</taxon>
        <taxon>Yinpterochiroptera</taxon>
        <taxon>Pteropodoidea</taxon>
        <taxon>Pteropodidae</taxon>
        <taxon>Rousettinae</taxon>
        <taxon>Rousettus</taxon>
    </lineage>
</organism>
<feature type="compositionally biased region" description="Basic residues" evidence="1">
    <location>
        <begin position="118"/>
        <end position="129"/>
    </location>
</feature>
<evidence type="ECO:0000256" key="1">
    <source>
        <dbReference type="SAM" id="MobiDB-lite"/>
    </source>
</evidence>
<dbReference type="Proteomes" id="UP000593571">
    <property type="component" value="Unassembled WGS sequence"/>
</dbReference>
<dbReference type="EMBL" id="JACASE010000006">
    <property type="protein sequence ID" value="KAF6457194.1"/>
    <property type="molecule type" value="Genomic_DNA"/>
</dbReference>
<dbReference type="AlphaFoldDB" id="A0A7J8GAS0"/>
<feature type="compositionally biased region" description="Polar residues" evidence="1">
    <location>
        <begin position="102"/>
        <end position="117"/>
    </location>
</feature>
<evidence type="ECO:0000313" key="3">
    <source>
        <dbReference type="Proteomes" id="UP000593571"/>
    </source>
</evidence>
<comment type="caution">
    <text evidence="2">The sequence shown here is derived from an EMBL/GenBank/DDBJ whole genome shotgun (WGS) entry which is preliminary data.</text>
</comment>
<feature type="compositionally biased region" description="Basic and acidic residues" evidence="1">
    <location>
        <begin position="74"/>
        <end position="84"/>
    </location>
</feature>
<keyword evidence="3" id="KW-1185">Reference proteome</keyword>
<feature type="region of interest" description="Disordered" evidence="1">
    <location>
        <begin position="72"/>
        <end position="144"/>
    </location>
</feature>